<dbReference type="RefSeq" id="WP_149100302.1">
    <property type="nucleotide sequence ID" value="NZ_BMMG01000008.1"/>
</dbReference>
<reference evidence="4 6" key="3">
    <citation type="submission" date="2024-08" db="EMBL/GenBank/DDBJ databases">
        <authorList>
            <person name="Wei W."/>
        </authorList>
    </citation>
    <scope>NUCLEOTIDE SEQUENCE [LARGE SCALE GENOMIC DNA]</scope>
    <source>
        <strain evidence="4 6">XU2</strain>
    </source>
</reference>
<name>A0A5M8Q432_9BACT</name>
<dbReference type="PANTHER" id="PTHR46268:SF6">
    <property type="entry name" value="UNIVERSAL STRESS PROTEIN UP12"/>
    <property type="match status" value="1"/>
</dbReference>
<dbReference type="EMBL" id="VKKZ01000025">
    <property type="protein sequence ID" value="KAA6430645.1"/>
    <property type="molecule type" value="Genomic_DNA"/>
</dbReference>
<accession>A0A5M8Q432</accession>
<dbReference type="InterPro" id="IPR006016">
    <property type="entry name" value="UspA"/>
</dbReference>
<dbReference type="AlphaFoldDB" id="A0A5M8Q432"/>
<reference evidence="3 5" key="1">
    <citation type="submission" date="2019-07" db="EMBL/GenBank/DDBJ databases">
        <authorList>
            <person name="Qu J.-H."/>
        </authorList>
    </citation>
    <scope>NUCLEOTIDE SEQUENCE [LARGE SCALE GENOMIC DNA]</scope>
    <source>
        <strain evidence="3 5">MDT1-10-3</strain>
    </source>
</reference>
<evidence type="ECO:0000313" key="4">
    <source>
        <dbReference type="EMBL" id="MFA1773616.1"/>
    </source>
</evidence>
<dbReference type="Gene3D" id="3.40.50.12370">
    <property type="match status" value="1"/>
</dbReference>
<dbReference type="InterPro" id="IPR006015">
    <property type="entry name" value="Universal_stress_UspA"/>
</dbReference>
<dbReference type="EMBL" id="JBGOGF010000014">
    <property type="protein sequence ID" value="MFA1773616.1"/>
    <property type="molecule type" value="Genomic_DNA"/>
</dbReference>
<proteinExistence type="inferred from homology"/>
<evidence type="ECO:0000259" key="2">
    <source>
        <dbReference type="Pfam" id="PF00582"/>
    </source>
</evidence>
<protein>
    <submittedName>
        <fullName evidence="4">Universal stress protein</fullName>
    </submittedName>
</protein>
<keyword evidence="6" id="KW-1185">Reference proteome</keyword>
<organism evidence="3 5">
    <name type="scientific">Rufibacter glacialis</name>
    <dbReference type="NCBI Taxonomy" id="1259555"/>
    <lineage>
        <taxon>Bacteria</taxon>
        <taxon>Pseudomonadati</taxon>
        <taxon>Bacteroidota</taxon>
        <taxon>Cytophagia</taxon>
        <taxon>Cytophagales</taxon>
        <taxon>Hymenobacteraceae</taxon>
        <taxon>Rufibacter</taxon>
    </lineage>
</organism>
<dbReference type="OrthoDB" id="936242at2"/>
<dbReference type="Proteomes" id="UP001570846">
    <property type="component" value="Unassembled WGS sequence"/>
</dbReference>
<gene>
    <name evidence="4" type="ORF">ACD591_20115</name>
    <name evidence="3" type="ORF">FOE74_19420</name>
</gene>
<dbReference type="PRINTS" id="PR01438">
    <property type="entry name" value="UNVRSLSTRESS"/>
</dbReference>
<dbReference type="Pfam" id="PF00582">
    <property type="entry name" value="Usp"/>
    <property type="match status" value="1"/>
</dbReference>
<dbReference type="Proteomes" id="UP000323866">
    <property type="component" value="Unassembled WGS sequence"/>
</dbReference>
<sequence>MEKILCLTDFTPISKVAMDFAQQLAGSLKAQLVLFHSVPQEEPVRHMPVGGVPFMEPIPDVEEQKNRETQVRLAKEKLFSFSQNVPGVQSELRVGPITTTLPQAAAETEADFIVLAHEGLEISFPGSVTSKIIGTVPCPVFVLPPQATFQPLRKIVYATDLKADSFTDVSFVTQLAAAFNAEIQFLHILMDDALDTRAQAEAELRLICRRSMYPHMSYFLETAKKVELGIQHFCTAQHADLLVMGSRNNNFWQLFFQSKTQTISSHPLLPLLVLPYKK</sequence>
<dbReference type="PANTHER" id="PTHR46268">
    <property type="entry name" value="STRESS RESPONSE PROTEIN NHAX"/>
    <property type="match status" value="1"/>
</dbReference>
<feature type="domain" description="UspA" evidence="2">
    <location>
        <begin position="2"/>
        <end position="144"/>
    </location>
</feature>
<dbReference type="SUPFAM" id="SSF52402">
    <property type="entry name" value="Adenine nucleotide alpha hydrolases-like"/>
    <property type="match status" value="2"/>
</dbReference>
<evidence type="ECO:0000313" key="3">
    <source>
        <dbReference type="EMBL" id="KAA6430645.1"/>
    </source>
</evidence>
<evidence type="ECO:0000313" key="6">
    <source>
        <dbReference type="Proteomes" id="UP001570846"/>
    </source>
</evidence>
<dbReference type="CDD" id="cd00293">
    <property type="entry name" value="USP-like"/>
    <property type="match status" value="1"/>
</dbReference>
<evidence type="ECO:0000313" key="5">
    <source>
        <dbReference type="Proteomes" id="UP000323866"/>
    </source>
</evidence>
<evidence type="ECO:0000256" key="1">
    <source>
        <dbReference type="ARBA" id="ARBA00008791"/>
    </source>
</evidence>
<reference evidence="3 5" key="2">
    <citation type="submission" date="2019-09" db="EMBL/GenBank/DDBJ databases">
        <title>A bacterium isolated from glacier soil.</title>
        <authorList>
            <person name="Liu Q."/>
        </authorList>
    </citation>
    <scope>NUCLEOTIDE SEQUENCE [LARGE SCALE GENOMIC DNA]</scope>
    <source>
        <strain evidence="3 5">MDT1-10-3</strain>
    </source>
</reference>
<comment type="caution">
    <text evidence="3">The sequence shown here is derived from an EMBL/GenBank/DDBJ whole genome shotgun (WGS) entry which is preliminary data.</text>
</comment>
<comment type="similarity">
    <text evidence="1">Belongs to the universal stress protein A family.</text>
</comment>